<dbReference type="STRING" id="159449.B4N89_39655"/>
<evidence type="ECO:0000313" key="3">
    <source>
        <dbReference type="EMBL" id="OPC78290.1"/>
    </source>
</evidence>
<keyword evidence="4" id="KW-1185">Reference proteome</keyword>
<dbReference type="EMBL" id="MWQN01000003">
    <property type="protein sequence ID" value="OPC78290.1"/>
    <property type="molecule type" value="Genomic_DNA"/>
</dbReference>
<feature type="compositionally biased region" description="Pro residues" evidence="1">
    <location>
        <begin position="456"/>
        <end position="475"/>
    </location>
</feature>
<proteinExistence type="predicted"/>
<name>A0A1T3NNQ8_9ACTN</name>
<accession>A0A1T3NNQ8</accession>
<feature type="region of interest" description="Disordered" evidence="1">
    <location>
        <begin position="431"/>
        <end position="549"/>
    </location>
</feature>
<protein>
    <recommendedName>
        <fullName evidence="2">eCIS core domain-containing protein</fullName>
    </recommendedName>
</protein>
<organism evidence="3 4">
    <name type="scientific">Embleya scabrispora</name>
    <dbReference type="NCBI Taxonomy" id="159449"/>
    <lineage>
        <taxon>Bacteria</taxon>
        <taxon>Bacillati</taxon>
        <taxon>Actinomycetota</taxon>
        <taxon>Actinomycetes</taxon>
        <taxon>Kitasatosporales</taxon>
        <taxon>Streptomycetaceae</taxon>
        <taxon>Embleya</taxon>
    </lineage>
</organism>
<feature type="compositionally biased region" description="Basic residues" evidence="1">
    <location>
        <begin position="492"/>
        <end position="501"/>
    </location>
</feature>
<dbReference type="Proteomes" id="UP000190037">
    <property type="component" value="Unassembled WGS sequence"/>
</dbReference>
<feature type="region of interest" description="Disordered" evidence="1">
    <location>
        <begin position="100"/>
        <end position="131"/>
    </location>
</feature>
<reference evidence="3 4" key="1">
    <citation type="submission" date="2017-03" db="EMBL/GenBank/DDBJ databases">
        <title>Draft genome sequence of Streptomyces scabrisporus NF3, endophyte isolated from Amphipterygium adstringens.</title>
        <authorList>
            <person name="Vazquez M."/>
            <person name="Ceapa C.D."/>
            <person name="Rodriguez Luna D."/>
            <person name="Sanchez Esquivel S."/>
        </authorList>
    </citation>
    <scope>NUCLEOTIDE SEQUENCE [LARGE SCALE GENOMIC DNA]</scope>
    <source>
        <strain evidence="3 4">NF3</strain>
    </source>
</reference>
<comment type="caution">
    <text evidence="3">The sequence shown here is derived from an EMBL/GenBank/DDBJ whole genome shotgun (WGS) entry which is preliminary data.</text>
</comment>
<dbReference type="InterPro" id="IPR025295">
    <property type="entry name" value="eCIS_core_dom"/>
</dbReference>
<evidence type="ECO:0000259" key="2">
    <source>
        <dbReference type="Pfam" id="PF13699"/>
    </source>
</evidence>
<sequence>MAAPMKAGGTAAHLPAELEARAERARPLDAALRGPMERSFGTSLGDVVVHTDADAAASADRLDAKAYAVGRHVVFGPGRYDPHSTVGRALIGHELAHVVQQRRGGPQPGPRGVHPSGTAAEGAAHTAGARAAAGLSAPVAAGTAPGVSRAPKNDPEDEARLAEVKQRNRSDAMVALGTAEGTGLEVTGLVDTVIGLDYAAHDVGRLGVDKAASALGLSADDKKTLHTVFDVVTGGAVLDAIRERAKASGWVDPLTGAPALSPKVTAAGNWAEAEYDRLTGSHAIDDGSLFTERELAQIATSLGLQTALAFTGVEEVALVLKVLGVATSVKGILDAINADPEHWPSDSRFWIQVVGAVLNVAGLAASSAGKRLAGLLVDAALTTLATAPSVLKLWGDWKNAQGPDRDEVLRKDLKEVLRALAAVLHQILLRASSHRRSKTPGGPGGSGTEEHGGPPAKRPQPAAAPHPTDAAPPVPARAAAPASAPPRGPPPRPRRPSRPRSRAGQQAVGRHPAGSRRANRRPGPPTPRPAHPWRARTRWVPRLPSPPRR</sequence>
<gene>
    <name evidence="3" type="ORF">B4N89_39655</name>
</gene>
<evidence type="ECO:0000313" key="4">
    <source>
        <dbReference type="Proteomes" id="UP000190037"/>
    </source>
</evidence>
<dbReference type="Pfam" id="PF13699">
    <property type="entry name" value="eCIS_core"/>
    <property type="match status" value="1"/>
</dbReference>
<evidence type="ECO:0000256" key="1">
    <source>
        <dbReference type="SAM" id="MobiDB-lite"/>
    </source>
</evidence>
<dbReference type="AlphaFoldDB" id="A0A1T3NNQ8"/>
<feature type="domain" description="eCIS core" evidence="2">
    <location>
        <begin position="27"/>
        <end position="104"/>
    </location>
</feature>